<dbReference type="EMBL" id="JAMGBD010000001">
    <property type="protein sequence ID" value="MCL6684042.1"/>
    <property type="molecule type" value="Genomic_DNA"/>
</dbReference>
<evidence type="ECO:0000256" key="2">
    <source>
        <dbReference type="ARBA" id="ARBA00008156"/>
    </source>
</evidence>
<evidence type="ECO:0000256" key="3">
    <source>
        <dbReference type="ARBA" id="ARBA00023002"/>
    </source>
</evidence>
<dbReference type="InterPro" id="IPR018391">
    <property type="entry name" value="PQQ_b-propeller_rpt"/>
</dbReference>
<comment type="similarity">
    <text evidence="2">Belongs to the bacterial PQQ dehydrogenase family.</text>
</comment>
<organism evidence="6 7">
    <name type="scientific">Sphingomonas alba</name>
    <dbReference type="NCBI Taxonomy" id="2908208"/>
    <lineage>
        <taxon>Bacteria</taxon>
        <taxon>Pseudomonadati</taxon>
        <taxon>Pseudomonadota</taxon>
        <taxon>Alphaproteobacteria</taxon>
        <taxon>Sphingomonadales</taxon>
        <taxon>Sphingomonadaceae</taxon>
        <taxon>Sphingomonas</taxon>
    </lineage>
</organism>
<reference evidence="6" key="1">
    <citation type="submission" date="2022-05" db="EMBL/GenBank/DDBJ databases">
        <authorList>
            <person name="Jo J.-H."/>
            <person name="Im W.-T."/>
        </authorList>
    </citation>
    <scope>NUCLEOTIDE SEQUENCE</scope>
    <source>
        <strain evidence="6">SE158</strain>
    </source>
</reference>
<comment type="caution">
    <text evidence="6">The sequence shown here is derived from an EMBL/GenBank/DDBJ whole genome shotgun (WGS) entry which is preliminary data.</text>
</comment>
<dbReference type="PANTHER" id="PTHR32303">
    <property type="entry name" value="QUINOPROTEIN ALCOHOL DEHYDROGENASE (CYTOCHROME C)"/>
    <property type="match status" value="1"/>
</dbReference>
<accession>A0ABT0RN13</accession>
<proteinExistence type="inferred from homology"/>
<dbReference type="PANTHER" id="PTHR32303:SF4">
    <property type="entry name" value="QUINOPROTEIN GLUCOSE DEHYDROGENASE"/>
    <property type="match status" value="1"/>
</dbReference>
<dbReference type="InterPro" id="IPR002372">
    <property type="entry name" value="PQQ_rpt_dom"/>
</dbReference>
<dbReference type="GO" id="GO:0016491">
    <property type="term" value="F:oxidoreductase activity"/>
    <property type="evidence" value="ECO:0007669"/>
    <property type="project" value="UniProtKB-KW"/>
</dbReference>
<dbReference type="EC" id="1.1.-.-" evidence="6"/>
<dbReference type="InterPro" id="IPR017511">
    <property type="entry name" value="PQQ_mDH"/>
</dbReference>
<dbReference type="SUPFAM" id="SSF50998">
    <property type="entry name" value="Quinoprotein alcohol dehydrogenase-like"/>
    <property type="match status" value="1"/>
</dbReference>
<comment type="cofactor">
    <cofactor evidence="1">
        <name>pyrroloquinoline quinone</name>
        <dbReference type="ChEBI" id="CHEBI:58442"/>
    </cofactor>
</comment>
<name>A0ABT0RN13_9SPHN</name>
<dbReference type="Gene3D" id="2.140.10.10">
    <property type="entry name" value="Quinoprotein alcohol dehydrogenase-like superfamily"/>
    <property type="match status" value="2"/>
</dbReference>
<keyword evidence="4" id="KW-0812">Transmembrane</keyword>
<evidence type="ECO:0000313" key="6">
    <source>
        <dbReference type="EMBL" id="MCL6684042.1"/>
    </source>
</evidence>
<evidence type="ECO:0000313" key="7">
    <source>
        <dbReference type="Proteomes" id="UP001165363"/>
    </source>
</evidence>
<keyword evidence="7" id="KW-1185">Reference proteome</keyword>
<keyword evidence="4" id="KW-0472">Membrane</keyword>
<feature type="domain" description="Pyrrolo-quinoline quinone repeat" evidence="5">
    <location>
        <begin position="172"/>
        <end position="764"/>
    </location>
</feature>
<dbReference type="RefSeq" id="WP_249848288.1">
    <property type="nucleotide sequence ID" value="NZ_JAMGBD010000001.1"/>
</dbReference>
<protein>
    <submittedName>
        <fullName evidence="6">Membrane-bound PQQ-dependent dehydrogenase, glucose/quinate/shikimate family</fullName>
        <ecNumber evidence="6">1.1.-.-</ecNumber>
    </submittedName>
</protein>
<evidence type="ECO:0000256" key="4">
    <source>
        <dbReference type="SAM" id="Phobius"/>
    </source>
</evidence>
<keyword evidence="3 6" id="KW-0560">Oxidoreductase</keyword>
<dbReference type="CDD" id="cd10280">
    <property type="entry name" value="PQQ_mGDH"/>
    <property type="match status" value="1"/>
</dbReference>
<evidence type="ECO:0000259" key="5">
    <source>
        <dbReference type="Pfam" id="PF01011"/>
    </source>
</evidence>
<dbReference type="Proteomes" id="UP001165363">
    <property type="component" value="Unassembled WGS sequence"/>
</dbReference>
<feature type="transmembrane region" description="Helical" evidence="4">
    <location>
        <begin position="12"/>
        <end position="36"/>
    </location>
</feature>
<keyword evidence="4" id="KW-1133">Transmembrane helix</keyword>
<dbReference type="NCBIfam" id="TIGR03074">
    <property type="entry name" value="PQQ_membr_DH"/>
    <property type="match status" value="1"/>
</dbReference>
<feature type="transmembrane region" description="Helical" evidence="4">
    <location>
        <begin position="97"/>
        <end position="114"/>
    </location>
</feature>
<dbReference type="SMART" id="SM00564">
    <property type="entry name" value="PQQ"/>
    <property type="match status" value="5"/>
</dbReference>
<gene>
    <name evidence="6" type="ORF">LZ536_09045</name>
</gene>
<dbReference type="InterPro" id="IPR011047">
    <property type="entry name" value="Quinoprotein_ADH-like_sf"/>
</dbReference>
<dbReference type="Pfam" id="PF01011">
    <property type="entry name" value="PQQ"/>
    <property type="match status" value="1"/>
</dbReference>
<feature type="transmembrane region" description="Helical" evidence="4">
    <location>
        <begin position="126"/>
        <end position="144"/>
    </location>
</feature>
<sequence>MSDQDRPNRPSPFARIMGVVIGLIGLWLAGGGAYLLTLGGSFYYVIAGIGLIAAAVLLFRGKASALLVYAAVLAGTLVWALVEVGFDFWQLTPRGDLLVPIGVLLILPWLTRSLAPRTSAIRGSGLALSLALLASFIVLGIALSRDVRDQSGNLPGQRAQLPITYAAAHGDWPAYGGTVAGLKWSPLAQINPGNVKDLKVAWQIHTGDLKRASDPGEFTYEVTPIKVGSLLYICTPHDIVMALDPVTGKTVWKFDAKVSVKGTQHMSCRGVSYYDSAAAPGAAPSPPRAADCSTRIFIATNDARLIALDAASGKRCGDFGDQGQLNLTPQYPGYEEGHYQFTSAPLVTKGLVVVAGSIFDNKSDKMPSGVVRAFDAKSGKLVWNFDPGNPDSTAPLANGQHYSLSSPNSWSTSSADEKLGLIYIPFGMGAVDQWGGNRPPTTEKFASSIVALDAASGRLRWVYQTVHHDLWDMDVPAQPALIDLPVGGQMVPALVQTTKTGNIFVLDRRSGTPIVPVDEKRVPGGPAPGDRLSPTQPYSRLTLMPLDPVRERDMWGATMLDQLMCRIAFKQLRYEGAFTPPSLQGTLVYPGNFGVMDWGGMAYDPARGVAFANPDYMAFVDKLVKNRPQWPQSEMDKKGLNPNKGAPFAVYLNPFLSKLGLPCQAPPWGYVAGVDLAGAKIAWKHRNGTIQDKSPVPLPLKLGVPSLGGPMMTGGGVAFMSSTLDNYARAYDVTSGRQLWQARLPAGGQATPMTYEGADGRQYVVVVAGGHGTLGTTAGDEVIAYALPKAA</sequence>
<evidence type="ECO:0000256" key="1">
    <source>
        <dbReference type="ARBA" id="ARBA00001931"/>
    </source>
</evidence>
<feature type="transmembrane region" description="Helical" evidence="4">
    <location>
        <begin position="42"/>
        <end position="59"/>
    </location>
</feature>
<feature type="transmembrane region" description="Helical" evidence="4">
    <location>
        <begin position="66"/>
        <end position="85"/>
    </location>
</feature>